<organism evidence="4 5">
    <name type="scientific">Alistipes shahii</name>
    <dbReference type="NCBI Taxonomy" id="328814"/>
    <lineage>
        <taxon>Bacteria</taxon>
        <taxon>Pseudomonadati</taxon>
        <taxon>Bacteroidota</taxon>
        <taxon>Bacteroidia</taxon>
        <taxon>Bacteroidales</taxon>
        <taxon>Rikenellaceae</taxon>
        <taxon>Alistipes</taxon>
    </lineage>
</organism>
<dbReference type="Pfam" id="PF13306">
    <property type="entry name" value="LRR_5"/>
    <property type="match status" value="2"/>
</dbReference>
<feature type="region of interest" description="Disordered" evidence="2">
    <location>
        <begin position="113"/>
        <end position="141"/>
    </location>
</feature>
<evidence type="ECO:0000313" key="4">
    <source>
        <dbReference type="EMBL" id="KAA2366352.1"/>
    </source>
</evidence>
<dbReference type="InterPro" id="IPR032149">
    <property type="entry name" value="DUF4988"/>
</dbReference>
<evidence type="ECO:0000313" key="5">
    <source>
        <dbReference type="Proteomes" id="UP000323567"/>
    </source>
</evidence>
<dbReference type="SUPFAM" id="SSF52058">
    <property type="entry name" value="L domain-like"/>
    <property type="match status" value="1"/>
</dbReference>
<feature type="compositionally biased region" description="Basic and acidic residues" evidence="2">
    <location>
        <begin position="190"/>
        <end position="212"/>
    </location>
</feature>
<dbReference type="InterPro" id="IPR013783">
    <property type="entry name" value="Ig-like_fold"/>
</dbReference>
<dbReference type="PANTHER" id="PTHR24637:SF417">
    <property type="entry name" value="COL_CUTICLE_N DOMAIN-CONTAINING PROTEIN"/>
    <property type="match status" value="1"/>
</dbReference>
<reference evidence="4 5" key="1">
    <citation type="journal article" date="2019" name="Nat. Med.">
        <title>A library of human gut bacterial isolates paired with longitudinal multiomics data enables mechanistic microbiome research.</title>
        <authorList>
            <person name="Poyet M."/>
            <person name="Groussin M."/>
            <person name="Gibbons S.M."/>
            <person name="Avila-Pacheco J."/>
            <person name="Jiang X."/>
            <person name="Kearney S.M."/>
            <person name="Perrotta A.R."/>
            <person name="Berdy B."/>
            <person name="Zhao S."/>
            <person name="Lieberman T.D."/>
            <person name="Swanson P.K."/>
            <person name="Smith M."/>
            <person name="Roesemann S."/>
            <person name="Alexander J.E."/>
            <person name="Rich S.A."/>
            <person name="Livny J."/>
            <person name="Vlamakis H."/>
            <person name="Clish C."/>
            <person name="Bullock K."/>
            <person name="Deik A."/>
            <person name="Scott J."/>
            <person name="Pierce K.A."/>
            <person name="Xavier R.J."/>
            <person name="Alm E.J."/>
        </authorList>
    </citation>
    <scope>NUCLEOTIDE SEQUENCE [LARGE SCALE GENOMIC DNA]</scope>
    <source>
        <strain evidence="4 5">BIOML-A2</strain>
    </source>
</reference>
<feature type="domain" description="DUF4988" evidence="3">
    <location>
        <begin position="47"/>
        <end position="177"/>
    </location>
</feature>
<keyword evidence="1" id="KW-0175">Coiled coil</keyword>
<comment type="caution">
    <text evidence="4">The sequence shown here is derived from an EMBL/GenBank/DDBJ whole genome shotgun (WGS) entry which is preliminary data.</text>
</comment>
<dbReference type="Gene3D" id="2.60.40.10">
    <property type="entry name" value="Immunoglobulins"/>
    <property type="match status" value="1"/>
</dbReference>
<sequence>MADVRSVLLENTNTNTIKSNSMKRLLALLLASVLFGCGESYDDSALTGRVDDLENRVAKLEELCKQMNTNISSLQTLVNALQNKDYITSVVPITKDGETIGYTISFTQSAPITIYNGQDGKDGQDGKPGEDGKDGSTPVIGVKQDADGIYYWTLNGDWLTDDSGNKIKAEGRDGQDGEDGKPGQDGNDGQDGKPGEDGEDGQDGKPGEDGKDGITPQLKIEDGYWYISYNDSASWTQLGKATGDKGEQGEPGQAGGIFKDVEETDDSVIFTLNDDSTITILKATPSEKLDITFGNTESINVLPGKTYEIKYTIIGADETTRIEVVAQDLYKASVSPTDYRSGKIIVTTPSADLEASRILVFVSKGTNTIMRIINFVESVIIVSTDTVEIAAEGETVQIKVETNVTYTVEIPEADRVWLSVAETRAATHMETLTFTAQANPNTTYRYSTVSLKDDSGLVAQSILFAQKASGYKTVHVETAGTLENYISADEKEKLIGLKLTGKLNTFDYDFMRTMPALESVDLAQIDNTTIPASCFKESTVKTVILPLNLEAIPDNAFYQSKITSIDIPSSVVSIGVSAFEKCMSLAGNLILPNGLQSIGNNAFSNCQKLTGDLNIPNSVINLESNAFSYCKFTALTLGTGITTIPRRCFLWGQNFTGNLIIPDQIKIIEEEAFSQCTFNGYLTLGSELQSIGHLAFSGYSSSSGHFNKIYCKAIEPPILQYDIMRSCDCKYLGVPVGSRDAYRAANYWDEFSPIEEIEF</sequence>
<feature type="domain" description="DUF4988" evidence="3">
    <location>
        <begin position="207"/>
        <end position="278"/>
    </location>
</feature>
<dbReference type="AlphaFoldDB" id="A0A5B3FZS3"/>
<dbReference type="InterPro" id="IPR026906">
    <property type="entry name" value="LRR_5"/>
</dbReference>
<feature type="compositionally biased region" description="Basic and acidic residues" evidence="2">
    <location>
        <begin position="163"/>
        <end position="182"/>
    </location>
</feature>
<accession>A0A5B3FZS3</accession>
<dbReference type="CDD" id="cd14948">
    <property type="entry name" value="BACON"/>
    <property type="match status" value="1"/>
</dbReference>
<evidence type="ECO:0000259" key="3">
    <source>
        <dbReference type="Pfam" id="PF16378"/>
    </source>
</evidence>
<dbReference type="Pfam" id="PF16378">
    <property type="entry name" value="DUF4988"/>
    <property type="match status" value="2"/>
</dbReference>
<evidence type="ECO:0000256" key="2">
    <source>
        <dbReference type="SAM" id="MobiDB-lite"/>
    </source>
</evidence>
<proteinExistence type="predicted"/>
<dbReference type="PANTHER" id="PTHR24637">
    <property type="entry name" value="COLLAGEN"/>
    <property type="match status" value="1"/>
</dbReference>
<feature type="coiled-coil region" evidence="1">
    <location>
        <begin position="43"/>
        <end position="84"/>
    </location>
</feature>
<dbReference type="InterPro" id="IPR024361">
    <property type="entry name" value="BACON"/>
</dbReference>
<feature type="compositionally biased region" description="Basic and acidic residues" evidence="2">
    <location>
        <begin position="119"/>
        <end position="134"/>
    </location>
</feature>
<name>A0A5B3FZS3_9BACT</name>
<evidence type="ECO:0000256" key="1">
    <source>
        <dbReference type="SAM" id="Coils"/>
    </source>
</evidence>
<dbReference type="Gene3D" id="3.80.10.10">
    <property type="entry name" value="Ribonuclease Inhibitor"/>
    <property type="match status" value="2"/>
</dbReference>
<protein>
    <submittedName>
        <fullName evidence="4">Leucine-rich repeat protein</fullName>
    </submittedName>
</protein>
<gene>
    <name evidence="4" type="ORF">F2Y13_13730</name>
</gene>
<feature type="region of interest" description="Disordered" evidence="2">
    <location>
        <begin position="162"/>
        <end position="217"/>
    </location>
</feature>
<dbReference type="Proteomes" id="UP000323567">
    <property type="component" value="Unassembled WGS sequence"/>
</dbReference>
<dbReference type="InterPro" id="IPR032675">
    <property type="entry name" value="LRR_dom_sf"/>
</dbReference>
<dbReference type="EMBL" id="VVXK01000026">
    <property type="protein sequence ID" value="KAA2366352.1"/>
    <property type="molecule type" value="Genomic_DNA"/>
</dbReference>